<sequence length="250" mass="27371">MNNVVSDQAPVSREQMLSLRQRIRADQLTAVRQTVLLSIPINMILGLISTFVAWSSGKLLIALIWLGCSGLVNFLRILACRISIERIARAPLVAQLLATPGKTPVDVNLRVHWVLALMSGLVWAGVPALCEGYTTPETLFYLTCVCGITAGAVTHGFAYARIPVCFITPPLVSVIACLAYQGDTTRVSLALAVLLYLAALIRGSRVSERLVSDVSAQKNRATWPPRRWRSRTRTCANSPRRCNIRPSTTC</sequence>
<protein>
    <recommendedName>
        <fullName evidence="4">Diguanylate cyclase</fullName>
    </recommendedName>
</protein>
<evidence type="ECO:0000256" key="1">
    <source>
        <dbReference type="SAM" id="Phobius"/>
    </source>
</evidence>
<dbReference type="Proteomes" id="UP000462435">
    <property type="component" value="Unassembled WGS sequence"/>
</dbReference>
<dbReference type="EMBL" id="WNDX01000027">
    <property type="protein sequence ID" value="KAF1045773.1"/>
    <property type="molecule type" value="Genomic_DNA"/>
</dbReference>
<proteinExistence type="predicted"/>
<feature type="transmembrane region" description="Helical" evidence="1">
    <location>
        <begin position="34"/>
        <end position="54"/>
    </location>
</feature>
<keyword evidence="1" id="KW-0812">Transmembrane</keyword>
<gene>
    <name evidence="2" type="ORF">GAK35_01263</name>
</gene>
<evidence type="ECO:0008006" key="4">
    <source>
        <dbReference type="Google" id="ProtNLM"/>
    </source>
</evidence>
<dbReference type="AlphaFoldDB" id="A0A7V8JUY4"/>
<organism evidence="2 3">
    <name type="scientific">Herbaspirillum frisingense</name>
    <dbReference type="NCBI Taxonomy" id="92645"/>
    <lineage>
        <taxon>Bacteria</taxon>
        <taxon>Pseudomonadati</taxon>
        <taxon>Pseudomonadota</taxon>
        <taxon>Betaproteobacteria</taxon>
        <taxon>Burkholderiales</taxon>
        <taxon>Oxalobacteraceae</taxon>
        <taxon>Herbaspirillum</taxon>
    </lineage>
</organism>
<keyword evidence="1" id="KW-0472">Membrane</keyword>
<comment type="caution">
    <text evidence="2">The sequence shown here is derived from an EMBL/GenBank/DDBJ whole genome shotgun (WGS) entry which is preliminary data.</text>
</comment>
<feature type="transmembrane region" description="Helical" evidence="1">
    <location>
        <begin position="138"/>
        <end position="157"/>
    </location>
</feature>
<reference evidence="3" key="1">
    <citation type="journal article" date="2020" name="MBio">
        <title>Horizontal gene transfer to a defensive symbiont with a reduced genome amongst a multipartite beetle microbiome.</title>
        <authorList>
            <person name="Waterworth S.C."/>
            <person name="Florez L.V."/>
            <person name="Rees E.R."/>
            <person name="Hertweck C."/>
            <person name="Kaltenpoth M."/>
            <person name="Kwan J.C."/>
        </authorList>
    </citation>
    <scope>NUCLEOTIDE SEQUENCE [LARGE SCALE GENOMIC DNA]</scope>
</reference>
<feature type="transmembrane region" description="Helical" evidence="1">
    <location>
        <begin position="60"/>
        <end position="79"/>
    </location>
</feature>
<keyword evidence="1" id="KW-1133">Transmembrane helix</keyword>
<name>A0A7V8JUY4_9BURK</name>
<evidence type="ECO:0000313" key="2">
    <source>
        <dbReference type="EMBL" id="KAF1045773.1"/>
    </source>
</evidence>
<feature type="transmembrane region" description="Helical" evidence="1">
    <location>
        <begin position="107"/>
        <end position="126"/>
    </location>
</feature>
<evidence type="ECO:0000313" key="3">
    <source>
        <dbReference type="Proteomes" id="UP000462435"/>
    </source>
</evidence>
<accession>A0A7V8JUY4</accession>